<protein>
    <submittedName>
        <fullName evidence="1">Nitroreductase family deazaflavin-dependent oxidoreductase</fullName>
    </submittedName>
</protein>
<dbReference type="RefSeq" id="WP_162451977.1">
    <property type="nucleotide sequence ID" value="NZ_WLZY01000007.1"/>
</dbReference>
<comment type="caution">
    <text evidence="1">The sequence shown here is derived from an EMBL/GenBank/DDBJ whole genome shotgun (WGS) entry which is preliminary data.</text>
</comment>
<dbReference type="GO" id="GO:0016491">
    <property type="term" value="F:oxidoreductase activity"/>
    <property type="evidence" value="ECO:0007669"/>
    <property type="project" value="InterPro"/>
</dbReference>
<evidence type="ECO:0000313" key="2">
    <source>
        <dbReference type="Proteomes" id="UP000460435"/>
    </source>
</evidence>
<accession>A0A7K3M7H4</accession>
<name>A0A7K3M7H4_9ACTN</name>
<dbReference type="Proteomes" id="UP000460435">
    <property type="component" value="Unassembled WGS sequence"/>
</dbReference>
<evidence type="ECO:0000313" key="1">
    <source>
        <dbReference type="EMBL" id="NDL59273.1"/>
    </source>
</evidence>
<sequence length="132" mass="14611">MHIRLPQWLARFNRVGTNRVMGLWAPYLPPWAVIGHRGRRSGKAYRTVVFAFVRGRTVVIAMTYGPADWQRNLESAGHGEITRLGTTRPMTNPRVVAGDAAAELPRGTRWTARVFGSAFVADLTGPQAEPGE</sequence>
<proteinExistence type="predicted"/>
<dbReference type="InterPro" id="IPR004378">
    <property type="entry name" value="F420H2_quin_Rdtase"/>
</dbReference>
<dbReference type="EMBL" id="WLZY01000007">
    <property type="protein sequence ID" value="NDL59273.1"/>
    <property type="molecule type" value="Genomic_DNA"/>
</dbReference>
<gene>
    <name evidence="1" type="ORF">F7O44_19570</name>
</gene>
<dbReference type="AlphaFoldDB" id="A0A7K3M7H4"/>
<organism evidence="1 2">
    <name type="scientific">Phytoactinopolyspora mesophila</name>
    <dbReference type="NCBI Taxonomy" id="2650750"/>
    <lineage>
        <taxon>Bacteria</taxon>
        <taxon>Bacillati</taxon>
        <taxon>Actinomycetota</taxon>
        <taxon>Actinomycetes</taxon>
        <taxon>Jiangellales</taxon>
        <taxon>Jiangellaceae</taxon>
        <taxon>Phytoactinopolyspora</taxon>
    </lineage>
</organism>
<dbReference type="InterPro" id="IPR012349">
    <property type="entry name" value="Split_barrel_FMN-bd"/>
</dbReference>
<dbReference type="Gene3D" id="2.30.110.10">
    <property type="entry name" value="Electron Transport, Fmn-binding Protein, Chain A"/>
    <property type="match status" value="1"/>
</dbReference>
<keyword evidence="2" id="KW-1185">Reference proteome</keyword>
<dbReference type="NCBIfam" id="TIGR00026">
    <property type="entry name" value="hi_GC_TIGR00026"/>
    <property type="match status" value="1"/>
</dbReference>
<reference evidence="1 2" key="1">
    <citation type="submission" date="2019-11" db="EMBL/GenBank/DDBJ databases">
        <authorList>
            <person name="Li X.-J."/>
            <person name="Feng X.-M."/>
        </authorList>
    </citation>
    <scope>NUCLEOTIDE SEQUENCE [LARGE SCALE GENOMIC DNA]</scope>
    <source>
        <strain evidence="1 2">XMNu-373</strain>
    </source>
</reference>